<evidence type="ECO:0000256" key="9">
    <source>
        <dbReference type="PROSITE-ProRule" id="PRU00723"/>
    </source>
</evidence>
<evidence type="ECO:0000259" key="11">
    <source>
        <dbReference type="PROSITE" id="PS50103"/>
    </source>
</evidence>
<feature type="compositionally biased region" description="Basic and acidic residues" evidence="10">
    <location>
        <begin position="177"/>
        <end position="189"/>
    </location>
</feature>
<dbReference type="PANTHER" id="PTHR14738">
    <property type="entry name" value="ZINC FINGER CCCH DOMAIN-CONTAINING PROTEIN 14"/>
    <property type="match status" value="1"/>
</dbReference>
<feature type="compositionally biased region" description="Basic and acidic residues" evidence="10">
    <location>
        <begin position="140"/>
        <end position="149"/>
    </location>
</feature>
<dbReference type="InterPro" id="IPR000571">
    <property type="entry name" value="Znf_CCCH"/>
</dbReference>
<feature type="zinc finger region" description="C3H1-type" evidence="9">
    <location>
        <begin position="1043"/>
        <end position="1067"/>
    </location>
</feature>
<feature type="compositionally biased region" description="Basic and acidic residues" evidence="10">
    <location>
        <begin position="414"/>
        <end position="437"/>
    </location>
</feature>
<feature type="region of interest" description="Disordered" evidence="10">
    <location>
        <begin position="238"/>
        <end position="454"/>
    </location>
</feature>
<evidence type="ECO:0000256" key="2">
    <source>
        <dbReference type="ARBA" id="ARBA00008423"/>
    </source>
</evidence>
<keyword evidence="4 9" id="KW-0479">Metal-binding</keyword>
<feature type="region of interest" description="Disordered" evidence="10">
    <location>
        <begin position="177"/>
        <end position="208"/>
    </location>
</feature>
<dbReference type="Pfam" id="PF14608">
    <property type="entry name" value="zf-CCCH_2"/>
    <property type="match status" value="4"/>
</dbReference>
<feature type="compositionally biased region" description="Acidic residues" evidence="10">
    <location>
        <begin position="833"/>
        <end position="844"/>
    </location>
</feature>
<keyword evidence="6 9" id="KW-0863">Zinc-finger</keyword>
<feature type="compositionally biased region" description="Basic and acidic residues" evidence="10">
    <location>
        <begin position="285"/>
        <end position="305"/>
    </location>
</feature>
<evidence type="ECO:0000256" key="10">
    <source>
        <dbReference type="SAM" id="MobiDB-lite"/>
    </source>
</evidence>
<feature type="compositionally biased region" description="Low complexity" evidence="10">
    <location>
        <begin position="720"/>
        <end position="735"/>
    </location>
</feature>
<evidence type="ECO:0000256" key="5">
    <source>
        <dbReference type="ARBA" id="ARBA00022737"/>
    </source>
</evidence>
<comment type="subcellular location">
    <subcellularLocation>
        <location evidence="1">Nucleus</location>
    </subcellularLocation>
</comment>
<dbReference type="PROSITE" id="PS50103">
    <property type="entry name" value="ZF_C3H1"/>
    <property type="match status" value="3"/>
</dbReference>
<feature type="compositionally biased region" description="Basic residues" evidence="10">
    <location>
        <begin position="744"/>
        <end position="754"/>
    </location>
</feature>
<evidence type="ECO:0000256" key="1">
    <source>
        <dbReference type="ARBA" id="ARBA00004123"/>
    </source>
</evidence>
<reference evidence="12" key="1">
    <citation type="submission" date="2017-01" db="EMBL/GenBank/DDBJ databases">
        <title>A deep insight into the sialotranscriptome of adult male and female Cluex tarsalis mosquitoes.</title>
        <authorList>
            <person name="Ribeiro J.M."/>
            <person name="Moreira F."/>
            <person name="Bernard K.A."/>
            <person name="Calvo E."/>
        </authorList>
    </citation>
    <scope>NUCLEOTIDE SEQUENCE</scope>
    <source>
        <strain evidence="12">Kern County</strain>
        <tissue evidence="12">Salivary glands</tissue>
    </source>
</reference>
<feature type="region of interest" description="Disordered" evidence="10">
    <location>
        <begin position="508"/>
        <end position="567"/>
    </location>
</feature>
<name>A0A1Q3EZS6_CULTA</name>
<dbReference type="GO" id="GO:0005634">
    <property type="term" value="C:nucleus"/>
    <property type="evidence" value="ECO:0007669"/>
    <property type="project" value="UniProtKB-SubCell"/>
</dbReference>
<feature type="domain" description="C3H1-type" evidence="11">
    <location>
        <begin position="1043"/>
        <end position="1067"/>
    </location>
</feature>
<dbReference type="SMART" id="SM00356">
    <property type="entry name" value="ZnF_C3H1"/>
    <property type="match status" value="3"/>
</dbReference>
<feature type="domain" description="C3H1-type" evidence="11">
    <location>
        <begin position="949"/>
        <end position="974"/>
    </location>
</feature>
<feature type="compositionally biased region" description="Basic and acidic residues" evidence="10">
    <location>
        <begin position="845"/>
        <end position="867"/>
    </location>
</feature>
<feature type="compositionally biased region" description="Basic and acidic residues" evidence="10">
    <location>
        <begin position="319"/>
        <end position="330"/>
    </location>
</feature>
<dbReference type="GO" id="GO:0005737">
    <property type="term" value="C:cytoplasm"/>
    <property type="evidence" value="ECO:0007669"/>
    <property type="project" value="TreeGrafter"/>
</dbReference>
<feature type="compositionally biased region" description="Basic residues" evidence="10">
    <location>
        <begin position="128"/>
        <end position="139"/>
    </location>
</feature>
<feature type="compositionally biased region" description="Low complexity" evidence="10">
    <location>
        <begin position="755"/>
        <end position="771"/>
    </location>
</feature>
<dbReference type="GO" id="GO:0008143">
    <property type="term" value="F:poly(A) binding"/>
    <property type="evidence" value="ECO:0007669"/>
    <property type="project" value="InterPro"/>
</dbReference>
<feature type="region of interest" description="Disordered" evidence="10">
    <location>
        <begin position="111"/>
        <end position="159"/>
    </location>
</feature>
<feature type="domain" description="C3H1-type" evidence="11">
    <location>
        <begin position="975"/>
        <end position="995"/>
    </location>
</feature>
<evidence type="ECO:0000256" key="4">
    <source>
        <dbReference type="ARBA" id="ARBA00022723"/>
    </source>
</evidence>
<feature type="zinc finger region" description="C3H1-type" evidence="9">
    <location>
        <begin position="975"/>
        <end position="995"/>
    </location>
</feature>
<dbReference type="GO" id="GO:0008270">
    <property type="term" value="F:zinc ion binding"/>
    <property type="evidence" value="ECO:0007669"/>
    <property type="project" value="UniProtKB-KW"/>
</dbReference>
<dbReference type="InterPro" id="IPR040366">
    <property type="entry name" value="Nab2/ZC3H14"/>
</dbReference>
<evidence type="ECO:0000256" key="6">
    <source>
        <dbReference type="ARBA" id="ARBA00022771"/>
    </source>
</evidence>
<organism evidence="12">
    <name type="scientific">Culex tarsalis</name>
    <name type="common">Encephalitis mosquito</name>
    <dbReference type="NCBI Taxonomy" id="7177"/>
    <lineage>
        <taxon>Eukaryota</taxon>
        <taxon>Metazoa</taxon>
        <taxon>Ecdysozoa</taxon>
        <taxon>Arthropoda</taxon>
        <taxon>Hexapoda</taxon>
        <taxon>Insecta</taxon>
        <taxon>Pterygota</taxon>
        <taxon>Neoptera</taxon>
        <taxon>Endopterygota</taxon>
        <taxon>Diptera</taxon>
        <taxon>Nematocera</taxon>
        <taxon>Culicoidea</taxon>
        <taxon>Culicidae</taxon>
        <taxon>Culicinae</taxon>
        <taxon>Culicini</taxon>
        <taxon>Culex</taxon>
        <taxon>Culex</taxon>
    </lineage>
</organism>
<evidence type="ECO:0000256" key="8">
    <source>
        <dbReference type="ARBA" id="ARBA00023242"/>
    </source>
</evidence>
<proteinExistence type="inferred from homology"/>
<protein>
    <recommendedName>
        <fullName evidence="3">Zinc finger CCCH domain-containing protein 14</fullName>
    </recommendedName>
</protein>
<comment type="similarity">
    <text evidence="2">Belongs to the ZC3H14 family.</text>
</comment>
<dbReference type="AlphaFoldDB" id="A0A1Q3EZS6"/>
<feature type="compositionally biased region" description="Basic residues" evidence="10">
    <location>
        <begin position="398"/>
        <end position="413"/>
    </location>
</feature>
<sequence length="1119" mass="124688">MDSLGSEIGQKMRSAVKAKLIELGTGSASGYIDDELPDYVMIMVANKRSRQQMIDDLTLFLAGQTEVFVNWLHQVLQKLEEVTLPAGSQVATAAAATTTTTATVGAKEAGKVVKEAGGKRKNAEQRKDKKKDKKTKRKEKSPEGGEHTPPHPTGQLGGVGSIQEVFANQYIQQAKKTLEITDSAPKKDPGQLTPPLRESSPRRNDFDIPTISEIAGQSALQKHQKELSELEEIQQKIKQAKKQLKEMGSESEDEDFLNIKANDEDLENIEDGGAGAAARRKEKRKALEQEKARKQAEAPAEEERSMTPPAPAPAQKKKSILERLGSRPDPKPTPQAAAPEPEQQPPAPVANKSNIISLSAHRREERELYIPVFRRKEMEEQQQQHQQRAKSRETNRSRPNRSRSRERDRRRRESSRDRSRNRREREREREKERERRRDRSRGKGISNGAAEVRTRIGSRVIVLPPKPEYVEEDELEVPIPSVIKIQPRPQVPKNKQPSKNLLLKAMAEAQRSTASNLKKTISNNRSEESGSSSSRPKRMLIEIPGNNPDGTPPTVDVHYAEEDEDDDDIVKQVLLRDDDVDDELQQILDANDEYIPEPVTISISGRSDTDSDGYVYVPAGKKASSEEQTVPEQTEEYDPKDPAKNPKFVVTLDGAYKKSSRTSPSHTPPPPASSSTSKPSIKDRIGKKVSSSSDKSPPREDDRDHIETLKRRKERFSVKASAAAAAAAKRSTSLSPEKRSSKSSSKRSPNKKRSSNSTSNNNSSSKPSSTSGTRNRASPADLNELLLQRTKELLVDDSVSSSPIYMSKSDYEKIEPNSSSRKRKRVSPIQFELTDDEADDDSDGEYNHHRDREHRERKQPPEPRISMDEEGGGGGERRRDHQRESERRSDEGERRKGGNNGSGPYSEVKVSPTKKIKKLESSRKFDDVPQLLSSVSVPAEGLLASKSKGLIKERCKYFPSCRQGDSCEFLHPSTPCKAFPACKFGDNCLYLHPYCKYDKTCHRLDCNFMHSKPLLVGSSAGPSAPPLASSVVPVQNYKTITAKPLPALCKFYPGCTNGLCPYYHPKMCRFGRNCMNKVECNFYHHDLPGGVGGGGIGGGAEFHEVHSKDKFKWISPFSA</sequence>
<evidence type="ECO:0000256" key="3">
    <source>
        <dbReference type="ARBA" id="ARBA00015071"/>
    </source>
</evidence>
<feature type="zinc finger region" description="C3H1-type" evidence="9">
    <location>
        <begin position="949"/>
        <end position="974"/>
    </location>
</feature>
<dbReference type="Gene3D" id="4.10.1000.30">
    <property type="match status" value="2"/>
</dbReference>
<feature type="region of interest" description="Disordered" evidence="10">
    <location>
        <begin position="589"/>
        <end position="914"/>
    </location>
</feature>
<evidence type="ECO:0000313" key="12">
    <source>
        <dbReference type="EMBL" id="JAV20806.1"/>
    </source>
</evidence>
<keyword evidence="5" id="KW-0677">Repeat</keyword>
<dbReference type="EMBL" id="GFDL01014239">
    <property type="protein sequence ID" value="JAV20806.1"/>
    <property type="molecule type" value="Transcribed_RNA"/>
</dbReference>
<feature type="compositionally biased region" description="Basic and acidic residues" evidence="10">
    <location>
        <begin position="696"/>
        <end position="709"/>
    </location>
</feature>
<keyword evidence="8" id="KW-0539">Nucleus</keyword>
<keyword evidence="7 9" id="KW-0862">Zinc</keyword>
<evidence type="ECO:0000256" key="7">
    <source>
        <dbReference type="ARBA" id="ARBA00022833"/>
    </source>
</evidence>
<feature type="compositionally biased region" description="Basic and acidic residues" evidence="10">
    <location>
        <begin position="111"/>
        <end position="127"/>
    </location>
</feature>
<accession>A0A1Q3EZS6</accession>
<feature type="compositionally biased region" description="Polar residues" evidence="10">
    <location>
        <begin position="510"/>
        <end position="521"/>
    </location>
</feature>
<feature type="compositionally biased region" description="Basic and acidic residues" evidence="10">
    <location>
        <begin position="875"/>
        <end position="896"/>
    </location>
</feature>
<dbReference type="GO" id="GO:0043488">
    <property type="term" value="P:regulation of mRNA stability"/>
    <property type="evidence" value="ECO:0007669"/>
    <property type="project" value="InterPro"/>
</dbReference>
<dbReference type="PANTHER" id="PTHR14738:SF29">
    <property type="entry name" value="ZINC FINGER CCCH DOMAIN-CONTAINING PROTEIN 14"/>
    <property type="match status" value="1"/>
</dbReference>
<feature type="compositionally biased region" description="Basic and acidic residues" evidence="10">
    <location>
        <begin position="361"/>
        <end position="379"/>
    </location>
</feature>